<feature type="region of interest" description="Disordered" evidence="2">
    <location>
        <begin position="1"/>
        <end position="27"/>
    </location>
</feature>
<dbReference type="Pfam" id="PF13432">
    <property type="entry name" value="TPR_16"/>
    <property type="match status" value="1"/>
</dbReference>
<dbReference type="Gene3D" id="1.10.510.10">
    <property type="entry name" value="Transferase(Phosphotransferase) domain 1"/>
    <property type="match status" value="1"/>
</dbReference>
<dbReference type="SUPFAM" id="SSF56112">
    <property type="entry name" value="Protein kinase-like (PK-like)"/>
    <property type="match status" value="1"/>
</dbReference>
<reference evidence="4" key="1">
    <citation type="submission" date="2022-12" db="EMBL/GenBank/DDBJ databases">
        <authorList>
            <person name="Webb A."/>
        </authorList>
    </citation>
    <scope>NUCLEOTIDE SEQUENCE</scope>
    <source>
        <strain evidence="4">Hp1</strain>
    </source>
</reference>
<dbReference type="InterPro" id="IPR011990">
    <property type="entry name" value="TPR-like_helical_dom_sf"/>
</dbReference>
<dbReference type="EMBL" id="CANTFL010001287">
    <property type="protein sequence ID" value="CAI5735738.1"/>
    <property type="molecule type" value="Genomic_DNA"/>
</dbReference>
<dbReference type="PROSITE" id="PS50011">
    <property type="entry name" value="PROTEIN_KINASE_DOM"/>
    <property type="match status" value="1"/>
</dbReference>
<sequence length="1528" mass="169976">MDNDDDDAVSVASAGASEPAVPQSAPSSMDHVVAIPNAQKVLTFLHAVFGLCQQVRDRPRACLHAHARLHQTFLRIAHVAKLGSLRSSFRFQHYLKILDEFKAVLHQHLKLSNLVAKATASRQLLSGLAKVHSELNALLVENALTSATSPLLEWKHQFAANRRQDEAVLHETLVALLSTAAFVRKELPSDRHQALVLLELLAEVAPHESPRGHSSQLLETLKMAHRRISTLCDLSLTRVPKWFVPGYEVNFSRTDHTIGYARGSFGSTLQRGEAFRYTYSSERALSSATSTVAVKCLWALPDVHYQYLEQLFERGGVSKWTRVRHPNVVTIRGASHAVTPPYLVRDFTTYGGLTTYLEALGMRAKECAGSESCGKLETLTWQLLYGASRGLLHLHEQHNIVHGGLRCNNILVDKKGRAVIADYGLYTLACDARDSGLIEHFQLDVLDTDVGELIRWQAPECLGEHMAYRESLRSLSNTGSALVSSSSVSASATAFATDVFAFGMCILEALTHAVPWAGIDIAKVRTLKENKSPLPPRPRQISSQAWSLIEKMCAADPLKRISLSEASQELKRLGYGNRVSNHSHSNSSKRLAISEASASAKVDHVLNSLDEVSRELIHLSSSTKDLRSLETDAIAEVEHVFTSLEEASEELQNIQIRASNGLATDMGELEDEASQKLVRVLSRLNIASQELKRLGMGDKATSGSQNSALHLVQEARENLVRLASDKASSIVAQQREILFSNSDQGQMADDGSVVYSAATRRRLPLLPVNIVDETVAIESDEQLDHHLGDIVASRDCLAVDGTGPPYKGSVPACGRYSSNIPDARSGMDEGSLLEPAAKESANAWDSPQEWGINVARSHDIVRSRREAQLDKQNDVGGRNGHELTAKDDRTEMTSVTDVDNYQLAHEQPEQEMDNDIERVKIMVVDDDCPGLLSCDEGDEVSEGLTSGESSMDEEMLMIVPAEFQTARSFDEGDLASPLHPVVGLLESLRMEQPDNDRFVETLEAMKEALEVSTARIIVEREGLLTLMELVWRDYSEACTRHALELLQSIAGLGPEFVTTLVESKVVKILLAVVKHRSSPQQVDLAASLLLDIIAEDDDAKRQLWTYRGVGVMEDACVINKRLVQEVKSTMAKFKRNEGMRCLEDGEFHLAIDKFTEAISLDRKRAIYYGDRSLAYMEASMFKKAADDAYRCKRYNPYDVMGYLRHGLALRAMGKYKEAMETLRKGTEVDPKFVKIFDALTETKQLYKARTKGVTDGITLRRMTAAESAKLKKRDGDDALRKKDYAFAIECYSEALELDPKNDWVYLHRSIAYAAQKDHVKAAEDASKCIRLNYHQVEGYYRLALALHAAGQHDQALSTLYRGQEVNAQHVGISRFIVQLEGEEAKKAGLSLPVWFKEKGFRAFQLRSYEDAIKFYTKAIDASLSDDDEVVMHCYSYRSRASQTRGDFPAVVADCTYVLDRFPENVFARLRRADAYEQQRDFLMALKDIRELIAINPDYEDAHARLQSLKHKCRLLPGASQHTSVGIGL</sequence>
<proteinExistence type="predicted"/>
<dbReference type="SMART" id="SM00028">
    <property type="entry name" value="TPR"/>
    <property type="match status" value="9"/>
</dbReference>
<evidence type="ECO:0000313" key="5">
    <source>
        <dbReference type="Proteomes" id="UP001162031"/>
    </source>
</evidence>
<dbReference type="PANTHER" id="PTHR44200">
    <property type="entry name" value="DNAJ HOMOLOG SUBFAMILY C MEMBER 7"/>
    <property type="match status" value="1"/>
</dbReference>
<dbReference type="GO" id="GO:0004672">
    <property type="term" value="F:protein kinase activity"/>
    <property type="evidence" value="ECO:0007669"/>
    <property type="project" value="InterPro"/>
</dbReference>
<feature type="domain" description="Protein kinase" evidence="3">
    <location>
        <begin position="254"/>
        <end position="573"/>
    </location>
</feature>
<feature type="repeat" description="TPR" evidence="1">
    <location>
        <begin position="1268"/>
        <end position="1301"/>
    </location>
</feature>
<dbReference type="Proteomes" id="UP001162031">
    <property type="component" value="Unassembled WGS sequence"/>
</dbReference>
<feature type="compositionally biased region" description="Low complexity" evidence="2">
    <location>
        <begin position="9"/>
        <end position="21"/>
    </location>
</feature>
<dbReference type="GO" id="GO:0005524">
    <property type="term" value="F:ATP binding"/>
    <property type="evidence" value="ECO:0007669"/>
    <property type="project" value="InterPro"/>
</dbReference>
<dbReference type="PANTHER" id="PTHR44200:SF1">
    <property type="entry name" value="DNAJ HOMOLOG SUBFAMILY C MEMBER 7"/>
    <property type="match status" value="1"/>
</dbReference>
<dbReference type="Gene3D" id="1.25.40.10">
    <property type="entry name" value="Tetratricopeptide repeat domain"/>
    <property type="match status" value="3"/>
</dbReference>
<dbReference type="Gene3D" id="1.25.10.10">
    <property type="entry name" value="Leucine-rich Repeat Variant"/>
    <property type="match status" value="1"/>
</dbReference>
<dbReference type="InterPro" id="IPR052758">
    <property type="entry name" value="SRC_co-chaperone"/>
</dbReference>
<keyword evidence="1" id="KW-0802">TPR repeat</keyword>
<feature type="repeat" description="TPR" evidence="1">
    <location>
        <begin position="1199"/>
        <end position="1232"/>
    </location>
</feature>
<gene>
    <name evidence="4" type="ORF">HBR001_LOCUS6588</name>
</gene>
<organism evidence="4 5">
    <name type="scientific">Hyaloperonospora brassicae</name>
    <name type="common">Brassica downy mildew</name>
    <name type="synonym">Peronospora brassicae</name>
    <dbReference type="NCBI Taxonomy" id="162125"/>
    <lineage>
        <taxon>Eukaryota</taxon>
        <taxon>Sar</taxon>
        <taxon>Stramenopiles</taxon>
        <taxon>Oomycota</taxon>
        <taxon>Peronosporomycetes</taxon>
        <taxon>Peronosporales</taxon>
        <taxon>Peronosporaceae</taxon>
        <taxon>Hyaloperonospora</taxon>
    </lineage>
</organism>
<dbReference type="Pfam" id="PF00069">
    <property type="entry name" value="Pkinase"/>
    <property type="match status" value="1"/>
</dbReference>
<feature type="region of interest" description="Disordered" evidence="2">
    <location>
        <begin position="871"/>
        <end position="891"/>
    </location>
</feature>
<name>A0AAV0UIS5_HYABA</name>
<dbReference type="InterPro" id="IPR011989">
    <property type="entry name" value="ARM-like"/>
</dbReference>
<dbReference type="SUPFAM" id="SSF48371">
    <property type="entry name" value="ARM repeat"/>
    <property type="match status" value="1"/>
</dbReference>
<comment type="caution">
    <text evidence="4">The sequence shown here is derived from an EMBL/GenBank/DDBJ whole genome shotgun (WGS) entry which is preliminary data.</text>
</comment>
<keyword evidence="5" id="KW-1185">Reference proteome</keyword>
<evidence type="ECO:0000259" key="3">
    <source>
        <dbReference type="PROSITE" id="PS50011"/>
    </source>
</evidence>
<protein>
    <recommendedName>
        <fullName evidence="3">Protein kinase domain-containing protein</fullName>
    </recommendedName>
</protein>
<dbReference type="PROSITE" id="PS50005">
    <property type="entry name" value="TPR"/>
    <property type="match status" value="2"/>
</dbReference>
<evidence type="ECO:0000256" key="1">
    <source>
        <dbReference type="PROSITE-ProRule" id="PRU00339"/>
    </source>
</evidence>
<accession>A0AAV0UIS5</accession>
<evidence type="ECO:0000256" key="2">
    <source>
        <dbReference type="SAM" id="MobiDB-lite"/>
    </source>
</evidence>
<dbReference type="InterPro" id="IPR019734">
    <property type="entry name" value="TPR_rpt"/>
</dbReference>
<dbReference type="SUPFAM" id="SSF48452">
    <property type="entry name" value="TPR-like"/>
    <property type="match status" value="3"/>
</dbReference>
<dbReference type="Pfam" id="PF13181">
    <property type="entry name" value="TPR_8"/>
    <property type="match status" value="1"/>
</dbReference>
<dbReference type="InterPro" id="IPR016024">
    <property type="entry name" value="ARM-type_fold"/>
</dbReference>
<dbReference type="InterPro" id="IPR011009">
    <property type="entry name" value="Kinase-like_dom_sf"/>
</dbReference>
<dbReference type="InterPro" id="IPR000719">
    <property type="entry name" value="Prot_kinase_dom"/>
</dbReference>
<evidence type="ECO:0000313" key="4">
    <source>
        <dbReference type="EMBL" id="CAI5735738.1"/>
    </source>
</evidence>